<reference evidence="2" key="1">
    <citation type="submission" date="2021-01" db="EMBL/GenBank/DDBJ databases">
        <authorList>
            <consortium name="Aspergillus puulaauensis MK2 genome sequencing consortium"/>
            <person name="Kazuki M."/>
            <person name="Futagami T."/>
        </authorList>
    </citation>
    <scope>NUCLEOTIDE SEQUENCE</scope>
    <source>
        <strain evidence="2">MK2</strain>
    </source>
</reference>
<evidence type="ECO:0008006" key="4">
    <source>
        <dbReference type="Google" id="ProtNLM"/>
    </source>
</evidence>
<reference evidence="2" key="2">
    <citation type="submission" date="2021-02" db="EMBL/GenBank/DDBJ databases">
        <title>Aspergillus puulaauensis MK2 genome sequence.</title>
        <authorList>
            <person name="Futagami T."/>
            <person name="Mori K."/>
            <person name="Kadooka C."/>
            <person name="Tanaka T."/>
        </authorList>
    </citation>
    <scope>NUCLEOTIDE SEQUENCE</scope>
    <source>
        <strain evidence="2">MK2</strain>
    </source>
</reference>
<dbReference type="Proteomes" id="UP000654913">
    <property type="component" value="Chromosome 7"/>
</dbReference>
<feature type="transmembrane region" description="Helical" evidence="1">
    <location>
        <begin position="126"/>
        <end position="148"/>
    </location>
</feature>
<proteinExistence type="predicted"/>
<dbReference type="GO" id="GO:0005619">
    <property type="term" value="C:ascospore wall"/>
    <property type="evidence" value="ECO:0007669"/>
    <property type="project" value="TreeGrafter"/>
</dbReference>
<dbReference type="GO" id="GO:0005628">
    <property type="term" value="C:prospore membrane"/>
    <property type="evidence" value="ECO:0007669"/>
    <property type="project" value="TreeGrafter"/>
</dbReference>
<dbReference type="OrthoDB" id="10012223at2759"/>
<evidence type="ECO:0000256" key="1">
    <source>
        <dbReference type="SAM" id="Phobius"/>
    </source>
</evidence>
<dbReference type="EMBL" id="AP024449">
    <property type="protein sequence ID" value="BCS29336.1"/>
    <property type="molecule type" value="Genomic_DNA"/>
</dbReference>
<dbReference type="RefSeq" id="XP_041561522.1">
    <property type="nucleotide sequence ID" value="XM_041695831.1"/>
</dbReference>
<dbReference type="KEGG" id="apuu:APUU_70906A"/>
<dbReference type="GeneID" id="64979333"/>
<gene>
    <name evidence="2" type="ORF">APUU_70906A</name>
</gene>
<organism evidence="2 3">
    <name type="scientific">Aspergillus puulaauensis</name>
    <dbReference type="NCBI Taxonomy" id="1220207"/>
    <lineage>
        <taxon>Eukaryota</taxon>
        <taxon>Fungi</taxon>
        <taxon>Dikarya</taxon>
        <taxon>Ascomycota</taxon>
        <taxon>Pezizomycotina</taxon>
        <taxon>Eurotiomycetes</taxon>
        <taxon>Eurotiomycetidae</taxon>
        <taxon>Eurotiales</taxon>
        <taxon>Aspergillaceae</taxon>
        <taxon>Aspergillus</taxon>
    </lineage>
</organism>
<protein>
    <recommendedName>
        <fullName evidence="4">Outer spore wall protein RRT8</fullName>
    </recommendedName>
</protein>
<accession>A0A7R8ASC6</accession>
<evidence type="ECO:0000313" key="3">
    <source>
        <dbReference type="Proteomes" id="UP000654913"/>
    </source>
</evidence>
<feature type="transmembrane region" description="Helical" evidence="1">
    <location>
        <begin position="92"/>
        <end position="114"/>
    </location>
</feature>
<name>A0A7R8ASC6_9EURO</name>
<keyword evidence="1" id="KW-0812">Transmembrane</keyword>
<dbReference type="GO" id="GO:0005811">
    <property type="term" value="C:lipid droplet"/>
    <property type="evidence" value="ECO:0007669"/>
    <property type="project" value="TreeGrafter"/>
</dbReference>
<feature type="transmembrane region" description="Helical" evidence="1">
    <location>
        <begin position="222"/>
        <end position="240"/>
    </location>
</feature>
<dbReference type="AlphaFoldDB" id="A0A7R8ASC6"/>
<keyword evidence="1" id="KW-0472">Membrane</keyword>
<keyword evidence="1" id="KW-1133">Transmembrane helix</keyword>
<keyword evidence="3" id="KW-1185">Reference proteome</keyword>
<sequence length="315" mass="33467">MTSVPILAPNPKALAPALNTTPSLVFVFLQHQLTTLTTPIMSDRAKEALRAESTHLRATAQDVLLSGAYLYPFKGIIHLATHKSLYAPLRGILTQTLIAGASITTALFVFTYVPQTALLTFTSGPFFAPIAGALLVLAEASAVTHFVARGWIIRDALVDVFDAVLLERGCEGLVSEGRVVRSNVNSLMGRLGRMVKKPFGSSGSAGGGGAGGVVGGMIRSMVLLPLNFVPVVGTLLYLYVKGKKAGPGLHARYFQLRGFGGSDREEWVTRRRGGYTGLGMASVLLEMVPFASMVFEFSNAVGAALWAADLEKANK</sequence>
<evidence type="ECO:0000313" key="2">
    <source>
        <dbReference type="EMBL" id="BCS29336.1"/>
    </source>
</evidence>
<dbReference type="InterPro" id="IPR052786">
    <property type="entry name" value="Spore_wall_assembly"/>
</dbReference>
<dbReference type="PANTHER" id="PTHR34292:SF2">
    <property type="entry name" value="OUTER SPORE WALL PROTEIN LDS1"/>
    <property type="match status" value="1"/>
</dbReference>
<dbReference type="PANTHER" id="PTHR34292">
    <property type="entry name" value="OUTER SPORE WALL PROTEIN LDS1"/>
    <property type="match status" value="1"/>
</dbReference>